<organism evidence="2 3">
    <name type="scientific">Halanaerobium congolense</name>
    <dbReference type="NCBI Taxonomy" id="54121"/>
    <lineage>
        <taxon>Bacteria</taxon>
        <taxon>Bacillati</taxon>
        <taxon>Bacillota</taxon>
        <taxon>Clostridia</taxon>
        <taxon>Halanaerobiales</taxon>
        <taxon>Halanaerobiaceae</taxon>
        <taxon>Halanaerobium</taxon>
    </lineage>
</organism>
<evidence type="ECO:0000313" key="2">
    <source>
        <dbReference type="EMBL" id="TDX34560.1"/>
    </source>
</evidence>
<dbReference type="EMBL" id="SOEF01000081">
    <property type="protein sequence ID" value="TDX34560.1"/>
    <property type="molecule type" value="Genomic_DNA"/>
</dbReference>
<dbReference type="AlphaFoldDB" id="A0A4R8G9Y2"/>
<dbReference type="RefSeq" id="WP_134060312.1">
    <property type="nucleotide sequence ID" value="NZ_SOEF01000081.1"/>
</dbReference>
<evidence type="ECO:0000259" key="1">
    <source>
        <dbReference type="Pfam" id="PF20020"/>
    </source>
</evidence>
<comment type="caution">
    <text evidence="2">The sequence shown here is derived from an EMBL/GenBank/DDBJ whole genome shotgun (WGS) entry which is preliminary data.</text>
</comment>
<gene>
    <name evidence="2" type="ORF">C7954_1811</name>
</gene>
<sequence length="174" mass="21195">MQIIHDFKKSIKKYSKLGKKNKFFHPEECPFCHDKLHKNGFYHRYVISIDGKTHRILIRRYRCHHCGRTVSILPSFLFPRFQRSLKYIVCCIKEYLLQKKLLLYKRAIFFYIQRFQHNIPGLISFFRDRYHSLIPFNLARIKKATKLIKMIWSSDAQILSKEYQDHFNQCFMAL</sequence>
<dbReference type="GeneID" id="57014100"/>
<feature type="domain" description="DUF6431" evidence="1">
    <location>
        <begin position="29"/>
        <end position="88"/>
    </location>
</feature>
<dbReference type="InterPro" id="IPR045536">
    <property type="entry name" value="DUF6431"/>
</dbReference>
<proteinExistence type="predicted"/>
<dbReference type="Pfam" id="PF20020">
    <property type="entry name" value="DUF6431"/>
    <property type="match status" value="1"/>
</dbReference>
<protein>
    <recommendedName>
        <fullName evidence="1">DUF6431 domain-containing protein</fullName>
    </recommendedName>
</protein>
<accession>A0A4R8G9Y2</accession>
<name>A0A4R8G9Y2_9FIRM</name>
<evidence type="ECO:0000313" key="3">
    <source>
        <dbReference type="Proteomes" id="UP000295472"/>
    </source>
</evidence>
<dbReference type="Proteomes" id="UP000295472">
    <property type="component" value="Unassembled WGS sequence"/>
</dbReference>
<reference evidence="2 3" key="1">
    <citation type="submission" date="2019-03" db="EMBL/GenBank/DDBJ databases">
        <title>Subsurface microbial communities from deep shales in Ohio and West Virginia, USA.</title>
        <authorList>
            <person name="Wrighton K."/>
        </authorList>
    </citation>
    <scope>NUCLEOTIDE SEQUENCE [LARGE SCALE GENOMIC DNA]</scope>
    <source>
        <strain evidence="2 3">DSMZ 11287</strain>
    </source>
</reference>